<organism evidence="3 4">
    <name type="scientific">Mucilaginibacter phyllosphaerae</name>
    <dbReference type="NCBI Taxonomy" id="1812349"/>
    <lineage>
        <taxon>Bacteria</taxon>
        <taxon>Pseudomonadati</taxon>
        <taxon>Bacteroidota</taxon>
        <taxon>Sphingobacteriia</taxon>
        <taxon>Sphingobacteriales</taxon>
        <taxon>Sphingobacteriaceae</taxon>
        <taxon>Mucilaginibacter</taxon>
    </lineage>
</organism>
<dbReference type="InterPro" id="IPR002656">
    <property type="entry name" value="Acyl_transf_3_dom"/>
</dbReference>
<feature type="transmembrane region" description="Helical" evidence="1">
    <location>
        <begin position="289"/>
        <end position="307"/>
    </location>
</feature>
<feature type="transmembrane region" description="Helical" evidence="1">
    <location>
        <begin position="50"/>
        <end position="69"/>
    </location>
</feature>
<keyword evidence="1" id="KW-0812">Transmembrane</keyword>
<dbReference type="GO" id="GO:0000271">
    <property type="term" value="P:polysaccharide biosynthetic process"/>
    <property type="evidence" value="ECO:0007669"/>
    <property type="project" value="TreeGrafter"/>
</dbReference>
<dbReference type="GO" id="GO:0016747">
    <property type="term" value="F:acyltransferase activity, transferring groups other than amino-acyl groups"/>
    <property type="evidence" value="ECO:0007669"/>
    <property type="project" value="InterPro"/>
</dbReference>
<feature type="transmembrane region" description="Helical" evidence="1">
    <location>
        <begin position="224"/>
        <end position="242"/>
    </location>
</feature>
<name>A0A4Y8AI61_9SPHI</name>
<dbReference type="InterPro" id="IPR050879">
    <property type="entry name" value="Acyltransferase_3"/>
</dbReference>
<evidence type="ECO:0000259" key="2">
    <source>
        <dbReference type="Pfam" id="PF01757"/>
    </source>
</evidence>
<dbReference type="EMBL" id="SNQG01000002">
    <property type="protein sequence ID" value="TEW67809.1"/>
    <property type="molecule type" value="Genomic_DNA"/>
</dbReference>
<protein>
    <submittedName>
        <fullName evidence="3">Acyltransferase</fullName>
    </submittedName>
</protein>
<dbReference type="PANTHER" id="PTHR23028">
    <property type="entry name" value="ACETYLTRANSFERASE"/>
    <property type="match status" value="1"/>
</dbReference>
<keyword evidence="1" id="KW-1133">Transmembrane helix</keyword>
<dbReference type="PANTHER" id="PTHR23028:SF53">
    <property type="entry name" value="ACYL_TRANSF_3 DOMAIN-CONTAINING PROTEIN"/>
    <property type="match status" value="1"/>
</dbReference>
<dbReference type="Proteomes" id="UP000297248">
    <property type="component" value="Unassembled WGS sequence"/>
</dbReference>
<feature type="transmembrane region" description="Helical" evidence="1">
    <location>
        <begin position="195"/>
        <end position="212"/>
    </location>
</feature>
<feature type="transmembrane region" description="Helical" evidence="1">
    <location>
        <begin position="319"/>
        <end position="335"/>
    </location>
</feature>
<comment type="caution">
    <text evidence="3">The sequence shown here is derived from an EMBL/GenBank/DDBJ whole genome shotgun (WGS) entry which is preliminary data.</text>
</comment>
<keyword evidence="3" id="KW-0808">Transferase</keyword>
<dbReference type="AlphaFoldDB" id="A0A4Y8AI61"/>
<dbReference type="Pfam" id="PF01757">
    <property type="entry name" value="Acyl_transf_3"/>
    <property type="match status" value="1"/>
</dbReference>
<feature type="transmembrane region" description="Helical" evidence="1">
    <location>
        <begin position="90"/>
        <end position="107"/>
    </location>
</feature>
<feature type="transmembrane region" description="Helical" evidence="1">
    <location>
        <begin position="165"/>
        <end position="183"/>
    </location>
</feature>
<feature type="transmembrane region" description="Helical" evidence="1">
    <location>
        <begin position="248"/>
        <end position="269"/>
    </location>
</feature>
<reference evidence="3 4" key="1">
    <citation type="journal article" date="2016" name="Int. J. Syst. Evol. Microbiol.">
        <title>Proposal of Mucilaginibacter phyllosphaerae sp. nov. isolated from the phyllosphere of Galium album.</title>
        <authorList>
            <person name="Aydogan E.L."/>
            <person name="Busse H.J."/>
            <person name="Moser G."/>
            <person name="Muller C."/>
            <person name="Kampfer P."/>
            <person name="Glaeser S.P."/>
        </authorList>
    </citation>
    <scope>NUCLEOTIDE SEQUENCE [LARGE SCALE GENOMIC DNA]</scope>
    <source>
        <strain evidence="3 4">PP-F2FG21</strain>
    </source>
</reference>
<dbReference type="GO" id="GO:0016020">
    <property type="term" value="C:membrane"/>
    <property type="evidence" value="ECO:0007669"/>
    <property type="project" value="TreeGrafter"/>
</dbReference>
<feature type="transmembrane region" description="Helical" evidence="1">
    <location>
        <begin position="138"/>
        <end position="158"/>
    </location>
</feature>
<feature type="domain" description="Acyltransferase 3" evidence="2">
    <location>
        <begin position="13"/>
        <end position="330"/>
    </location>
</feature>
<keyword evidence="3" id="KW-0012">Acyltransferase</keyword>
<proteinExistence type="predicted"/>
<evidence type="ECO:0000313" key="3">
    <source>
        <dbReference type="EMBL" id="TEW67809.1"/>
    </source>
</evidence>
<evidence type="ECO:0000256" key="1">
    <source>
        <dbReference type="SAM" id="Phobius"/>
    </source>
</evidence>
<gene>
    <name evidence="3" type="ORF">E2R65_07420</name>
</gene>
<evidence type="ECO:0000313" key="4">
    <source>
        <dbReference type="Proteomes" id="UP000297248"/>
    </source>
</evidence>
<accession>A0A4Y8AI61</accession>
<keyword evidence="1" id="KW-0472">Membrane</keyword>
<sequence length="358" mass="41203">MFYIHTRQLKRIPSLDGFRAIAILLVLFSHSRYSSGFPAGWADVARHGGIGVNVFFVISGFLITTLLLNEEQKNGFINLGAFYIRRAIRILPVFFLYTCFILVWQNFEPLNLTKSNLVHVFTFTVNFDKGRNWFLGHYWSLSVEEQFYLLWPLVMVFCRKYIKPFLLLSIVYSCAAHIIDFKFPAYSNITLSPFFNYADAILIGAAGGLLYFENPGILNRKMFNSYPLQFAALGVFVLFIYLSGYGKLAIISLPFSGFFIAAAILYLILSYIRPGGNLVYRLLNSRVMVHIGVLSYSIYIWQQFFFVGQIDFAWRHSPPNILLIYFAGLASYYLWEKPFLKLKQLFAAKQLQAAKQHG</sequence>